<dbReference type="STRING" id="1121400.SAMN02746065_10227"/>
<evidence type="ECO:0000313" key="3">
    <source>
        <dbReference type="EMBL" id="SMC41741.1"/>
    </source>
</evidence>
<feature type="transmembrane region" description="Helical" evidence="1">
    <location>
        <begin position="44"/>
        <end position="61"/>
    </location>
</feature>
<sequence>MSFSIKSALAPMVKPGLRDVHLAVFLFGFSGLFGKFLLCSPVLIVFGRTVFASLFLLPFFLRIRRDNTVPMVMFLAQGALLALHWCTFFISIQISTVAIGLLTFSTFPLFVTFMEPFFFKETLAFKNCVISLVVFVGLVLVIPSFDFSREPVQGAMWGVASGFTFALLGLVNRKNVISVSPIAVSFYQNFFAALFLLPWTVWFVPGISFPTPGELMLLMLLGGVCTALAHSLFIKALVHIKTRTAGVITALEPLYGILMAMIFLGEIPGWRTALGGVIIIGATLVAMTGRD</sequence>
<gene>
    <name evidence="3" type="ORF">SAMN02746065_10227</name>
</gene>
<feature type="domain" description="EamA" evidence="2">
    <location>
        <begin position="22"/>
        <end position="141"/>
    </location>
</feature>
<dbReference type="EMBL" id="FWXY01000002">
    <property type="protein sequence ID" value="SMC41741.1"/>
    <property type="molecule type" value="Genomic_DNA"/>
</dbReference>
<dbReference type="Proteomes" id="UP000192418">
    <property type="component" value="Unassembled WGS sequence"/>
</dbReference>
<feature type="transmembrane region" description="Helical" evidence="1">
    <location>
        <begin position="184"/>
        <end position="204"/>
    </location>
</feature>
<dbReference type="GO" id="GO:0016020">
    <property type="term" value="C:membrane"/>
    <property type="evidence" value="ECO:0007669"/>
    <property type="project" value="InterPro"/>
</dbReference>
<dbReference type="PANTHER" id="PTHR22911">
    <property type="entry name" value="ACYL-MALONYL CONDENSING ENZYME-RELATED"/>
    <property type="match status" value="1"/>
</dbReference>
<keyword evidence="4" id="KW-1185">Reference proteome</keyword>
<evidence type="ECO:0000313" key="4">
    <source>
        <dbReference type="Proteomes" id="UP000192418"/>
    </source>
</evidence>
<keyword evidence="1" id="KW-0472">Membrane</keyword>
<dbReference type="Pfam" id="PF00892">
    <property type="entry name" value="EamA"/>
    <property type="match status" value="2"/>
</dbReference>
<feature type="transmembrane region" description="Helical" evidence="1">
    <location>
        <begin position="20"/>
        <end position="38"/>
    </location>
</feature>
<dbReference type="SUPFAM" id="SSF103481">
    <property type="entry name" value="Multidrug resistance efflux transporter EmrE"/>
    <property type="match status" value="2"/>
</dbReference>
<organism evidence="3 4">
    <name type="scientific">Desulfocicer vacuolatum DSM 3385</name>
    <dbReference type="NCBI Taxonomy" id="1121400"/>
    <lineage>
        <taxon>Bacteria</taxon>
        <taxon>Pseudomonadati</taxon>
        <taxon>Thermodesulfobacteriota</taxon>
        <taxon>Desulfobacteria</taxon>
        <taxon>Desulfobacterales</taxon>
        <taxon>Desulfobacteraceae</taxon>
        <taxon>Desulfocicer</taxon>
    </lineage>
</organism>
<keyword evidence="1" id="KW-1133">Transmembrane helix</keyword>
<dbReference type="PANTHER" id="PTHR22911:SF79">
    <property type="entry name" value="MOBA-LIKE NTP TRANSFERASE DOMAIN-CONTAINING PROTEIN"/>
    <property type="match status" value="1"/>
</dbReference>
<feature type="domain" description="EamA" evidence="2">
    <location>
        <begin position="154"/>
        <end position="286"/>
    </location>
</feature>
<dbReference type="RefSeq" id="WP_212637586.1">
    <property type="nucleotide sequence ID" value="NZ_FWXY01000002.1"/>
</dbReference>
<proteinExistence type="predicted"/>
<keyword evidence="1" id="KW-0812">Transmembrane</keyword>
<reference evidence="3 4" key="1">
    <citation type="submission" date="2017-04" db="EMBL/GenBank/DDBJ databases">
        <authorList>
            <person name="Afonso C.L."/>
            <person name="Miller P.J."/>
            <person name="Scott M.A."/>
            <person name="Spackman E."/>
            <person name="Goraichik I."/>
            <person name="Dimitrov K.M."/>
            <person name="Suarez D.L."/>
            <person name="Swayne D.E."/>
        </authorList>
    </citation>
    <scope>NUCLEOTIDE SEQUENCE [LARGE SCALE GENOMIC DNA]</scope>
    <source>
        <strain evidence="3 4">DSM 3385</strain>
    </source>
</reference>
<feature type="transmembrane region" description="Helical" evidence="1">
    <location>
        <begin position="270"/>
        <end position="289"/>
    </location>
</feature>
<feature type="transmembrane region" description="Helical" evidence="1">
    <location>
        <begin position="216"/>
        <end position="238"/>
    </location>
</feature>
<protein>
    <submittedName>
        <fullName evidence="3">Threonine/homoserine efflux transporter RhtA</fullName>
    </submittedName>
</protein>
<feature type="transmembrane region" description="Helical" evidence="1">
    <location>
        <begin position="245"/>
        <end position="264"/>
    </location>
</feature>
<name>A0A1W1Z0X9_9BACT</name>
<dbReference type="InterPro" id="IPR037185">
    <property type="entry name" value="EmrE-like"/>
</dbReference>
<dbReference type="AlphaFoldDB" id="A0A1W1Z0X9"/>
<accession>A0A1W1Z0X9</accession>
<feature type="transmembrane region" description="Helical" evidence="1">
    <location>
        <begin position="91"/>
        <end position="111"/>
    </location>
</feature>
<feature type="transmembrane region" description="Helical" evidence="1">
    <location>
        <begin position="154"/>
        <end position="172"/>
    </location>
</feature>
<dbReference type="InterPro" id="IPR000620">
    <property type="entry name" value="EamA_dom"/>
</dbReference>
<evidence type="ECO:0000256" key="1">
    <source>
        <dbReference type="SAM" id="Phobius"/>
    </source>
</evidence>
<feature type="transmembrane region" description="Helical" evidence="1">
    <location>
        <begin position="123"/>
        <end position="142"/>
    </location>
</feature>
<evidence type="ECO:0000259" key="2">
    <source>
        <dbReference type="Pfam" id="PF00892"/>
    </source>
</evidence>